<organism evidence="2 3">
    <name type="scientific">Saccharococcus caldoxylosilyticus</name>
    <dbReference type="NCBI Taxonomy" id="81408"/>
    <lineage>
        <taxon>Bacteria</taxon>
        <taxon>Bacillati</taxon>
        <taxon>Bacillota</taxon>
        <taxon>Bacilli</taxon>
        <taxon>Bacillales</taxon>
        <taxon>Anoxybacillaceae</taxon>
        <taxon>Saccharococcus</taxon>
    </lineage>
</organism>
<name>A0A150L5T5_9BACL</name>
<comment type="caution">
    <text evidence="2">The sequence shown here is derived from an EMBL/GenBank/DDBJ whole genome shotgun (WGS) entry which is preliminary data.</text>
</comment>
<dbReference type="AlphaFoldDB" id="A0A150L5T5"/>
<sequence>MDGYREATKYFERTQQPREVMRRAISRAIAELDKEYLALLERFEEAQAKIEQYERARKSYLRACDELEVHANEPDVILSIVSELRVALKTQIGGLNDGKWKKQVRHHKV</sequence>
<protein>
    <submittedName>
        <fullName evidence="2">Uncharacterized protein</fullName>
    </submittedName>
</protein>
<evidence type="ECO:0000313" key="2">
    <source>
        <dbReference type="EMBL" id="KYD07668.1"/>
    </source>
</evidence>
<dbReference type="PATRIC" id="fig|81408.3.peg.963"/>
<dbReference type="Proteomes" id="UP000075455">
    <property type="component" value="Unassembled WGS sequence"/>
</dbReference>
<gene>
    <name evidence="2" type="ORF">B4119_3419</name>
</gene>
<accession>A0A150L5T5</accession>
<reference evidence="2 3" key="1">
    <citation type="submission" date="2016-01" db="EMBL/GenBank/DDBJ databases">
        <title>Draft Genome Sequences of Seven Thermophilic Sporeformers Isolated from Foods.</title>
        <authorList>
            <person name="Berendsen E.M."/>
            <person name="Wells-Bennik M.H."/>
            <person name="Krawcyk A.O."/>
            <person name="De Jong A."/>
            <person name="Holsappel S."/>
            <person name="Eijlander R.T."/>
            <person name="Kuipers O.P."/>
        </authorList>
    </citation>
    <scope>NUCLEOTIDE SEQUENCE [LARGE SCALE GENOMIC DNA]</scope>
    <source>
        <strain evidence="2 3">B4119</strain>
    </source>
</reference>
<dbReference type="RefSeq" id="WP_061580083.1">
    <property type="nucleotide sequence ID" value="NZ_LQYS01000114.1"/>
</dbReference>
<keyword evidence="1" id="KW-0175">Coiled coil</keyword>
<proteinExistence type="predicted"/>
<evidence type="ECO:0000313" key="3">
    <source>
        <dbReference type="Proteomes" id="UP000075455"/>
    </source>
</evidence>
<dbReference type="STRING" id="81408.B4119_3419"/>
<evidence type="ECO:0000256" key="1">
    <source>
        <dbReference type="SAM" id="Coils"/>
    </source>
</evidence>
<feature type="coiled-coil region" evidence="1">
    <location>
        <begin position="29"/>
        <end position="70"/>
    </location>
</feature>
<dbReference type="EMBL" id="LQYS01000114">
    <property type="protein sequence ID" value="KYD07668.1"/>
    <property type="molecule type" value="Genomic_DNA"/>
</dbReference>